<keyword evidence="1" id="KW-0175">Coiled coil</keyword>
<keyword evidence="4" id="KW-1185">Reference proteome</keyword>
<evidence type="ECO:0000259" key="2">
    <source>
        <dbReference type="Pfam" id="PF13910"/>
    </source>
</evidence>
<evidence type="ECO:0000313" key="3">
    <source>
        <dbReference type="EMBL" id="MPB99862.1"/>
    </source>
</evidence>
<reference evidence="3" key="1">
    <citation type="submission" date="2019-08" db="EMBL/GenBank/DDBJ databases">
        <title>Rapid identification of Enteric Bacteria from Whole Genome Sequences (WGS) using Average Nucleotide Identity (ANI).</title>
        <authorList>
            <person name="Lane C."/>
        </authorList>
    </citation>
    <scope>NUCLEOTIDE SEQUENCE [LARGE SCALE GENOMIC DNA]</scope>
    <source>
        <strain evidence="3">2010D-8461</strain>
    </source>
</reference>
<dbReference type="EMBL" id="AACKMW020000050">
    <property type="protein sequence ID" value="MPB99862.1"/>
    <property type="molecule type" value="Genomic_DNA"/>
</dbReference>
<organism evidence="3 4">
    <name type="scientific">Campylobacter subantarcticus</name>
    <dbReference type="NCBI Taxonomy" id="497724"/>
    <lineage>
        <taxon>Bacteria</taxon>
        <taxon>Pseudomonadati</taxon>
        <taxon>Campylobacterota</taxon>
        <taxon>Epsilonproteobacteria</taxon>
        <taxon>Campylobacterales</taxon>
        <taxon>Campylobacteraceae</taxon>
        <taxon>Campylobacter</taxon>
    </lineage>
</organism>
<evidence type="ECO:0000256" key="1">
    <source>
        <dbReference type="SAM" id="Coils"/>
    </source>
</evidence>
<feature type="coiled-coil region" evidence="1">
    <location>
        <begin position="29"/>
        <end position="56"/>
    </location>
</feature>
<feature type="domain" description="DUF4209" evidence="2">
    <location>
        <begin position="11"/>
        <end position="98"/>
    </location>
</feature>
<gene>
    <name evidence="3" type="ORF">A0Z09_007420</name>
</gene>
<dbReference type="Pfam" id="PF13910">
    <property type="entry name" value="DUF4209"/>
    <property type="match status" value="1"/>
</dbReference>
<accession>A0ABW9N6Y6</accession>
<comment type="caution">
    <text evidence="3">The sequence shown here is derived from an EMBL/GenBank/DDBJ whole genome shotgun (WGS) entry which is preliminary data.</text>
</comment>
<dbReference type="InterPro" id="IPR025209">
    <property type="entry name" value="DUF4209"/>
</dbReference>
<dbReference type="Proteomes" id="UP000364097">
    <property type="component" value="Unassembled WGS sequence"/>
</dbReference>
<evidence type="ECO:0000313" key="4">
    <source>
        <dbReference type="Proteomes" id="UP000364097"/>
    </source>
</evidence>
<name>A0ABW9N6Y6_9BACT</name>
<sequence>MDFFIYASVSIEAILRHIIGEDIIKNDKKNHRIQEYETLENLLDKIESQNLLEEDTVKELRLLFCKDGFNIRNKIAHARFSQDIFNGHYMLADYMWCFLMNFFISNYNKEPK</sequence>
<protein>
    <submittedName>
        <fullName evidence="3">DUF4209 domain-containing protein</fullName>
    </submittedName>
</protein>
<proteinExistence type="predicted"/>